<dbReference type="Gene3D" id="3.10.129.110">
    <property type="entry name" value="Polyketide synthase dehydratase"/>
    <property type="match status" value="1"/>
</dbReference>
<dbReference type="SUPFAM" id="SSF51735">
    <property type="entry name" value="NAD(P)-binding Rossmann-fold domains"/>
    <property type="match status" value="2"/>
</dbReference>
<organism evidence="8 9">
    <name type="scientific">Streptomyces gottesmaniae</name>
    <dbReference type="NCBI Taxonomy" id="3075518"/>
    <lineage>
        <taxon>Bacteria</taxon>
        <taxon>Bacillati</taxon>
        <taxon>Actinomycetota</taxon>
        <taxon>Actinomycetes</taxon>
        <taxon>Kitasatosporales</taxon>
        <taxon>Streptomycetaceae</taxon>
        <taxon>Streptomyces</taxon>
    </lineage>
</organism>
<dbReference type="InterPro" id="IPR049552">
    <property type="entry name" value="PKS_DH_N"/>
</dbReference>
<feature type="active site" description="Proton donor; for dehydratase activity" evidence="5">
    <location>
        <position position="241"/>
    </location>
</feature>
<dbReference type="InterPro" id="IPR036291">
    <property type="entry name" value="NAD(P)-bd_dom_sf"/>
</dbReference>
<sequence>MELPTYAFQRERLWLDAGVVSGDVAGLGQVAVEHELLGAGVGVAGAGGVLFTGRIARSSHPWLADHAVSGVVLLPGAAFVELVVRAGDEVGCGRVEELMLAAPLVVPARGAVRVQVVVGAVEDGGRRSVGVYSGSGEGEGVQGSWVCHATGYVAPESDADPRSRSQFGQSELLSGVWPPAGAVGVDLDGLYEGLAAQGYEYGPLFQGVRRVWRGGGEVFAEVGLPEGVSVEGFGLHPALLDAALQAAGFGSFVPEEGGGGVRLPFAWSGVSLFASGASSLRVRLWPVGDDGFGVELADAAGLPVARVDSLVTREISAEQLNAASGTSARTESLFRVDWTPTAHAPLTESPSCVLLGIGSELAGAFGKNTPVASDPAAIVTDRTGRVPEWVLVDVDAWASAPSETQAMPTAVRSITARALALIQQWLSDDRWASSRLVWVTRGAIGVQAGESVPGLASSALWGLVRAAQSEHPDRFALLDLPPADGLGDAADAMSDPMDRVLAALAVGASQLAVRDGELLSPRLAPAHAPTAEALDETGGQEFGKAVTGTVLVTGGTGGLGAVVARHLVAEHGARRLLLTSRRGLDTPGAAELVAELGELGARVDVVACDVSDRSALRDLLAGVADEAPLTAVVHAAGVLDDGVVETMSPDRLDAVMRPKTDAAWYLHELTAERELDAFVLFSSAAGTLDGAGQANYAAANVFLDALAQHRRGQGLPALSLAWGLWSERTGMVAALEGSDLDRIGRSGVRPLATAEGLALFDAAAALGEPVVLPVRLDLAALRSRPQDQVPDIVRKLLGGPARRTAAATSAENDRAALIRRLAELAPADRDRLLLDLVRGQVAAVLGYAGPEAIEPERGFQELGVDSLGAVQIRNRLGVATGLRPPTTLVFDYPTPAAVAGYFKEHLAPTDEEATADLMREIVRLEAAVAAAAVSPGDAGLAPAADRLRALAARLSQGGAGRPEREDEADIDAVTADELFDILDGELSAD</sequence>
<reference evidence="8" key="1">
    <citation type="submission" date="2024-05" db="EMBL/GenBank/DDBJ databases">
        <title>30 novel species of actinomycetes from the DSMZ collection.</title>
        <authorList>
            <person name="Nouioui I."/>
        </authorList>
    </citation>
    <scope>NUCLEOTIDE SEQUENCE</scope>
    <source>
        <strain evidence="8">DSM 3412</strain>
    </source>
</reference>
<dbReference type="InterPro" id="IPR036736">
    <property type="entry name" value="ACP-like_sf"/>
</dbReference>
<dbReference type="InterPro" id="IPR006162">
    <property type="entry name" value="Ppantetheine_attach_site"/>
</dbReference>
<dbReference type="InterPro" id="IPR020806">
    <property type="entry name" value="PKS_PP-bd"/>
</dbReference>
<feature type="region of interest" description="C-terminal hotdog fold" evidence="5">
    <location>
        <begin position="182"/>
        <end position="321"/>
    </location>
</feature>
<dbReference type="InterPro" id="IPR057326">
    <property type="entry name" value="KR_dom"/>
</dbReference>
<dbReference type="PROSITE" id="PS50075">
    <property type="entry name" value="CARRIER"/>
    <property type="match status" value="1"/>
</dbReference>
<dbReference type="InterPro" id="IPR055123">
    <property type="entry name" value="SpnB-like_Rossmann"/>
</dbReference>
<keyword evidence="3" id="KW-0808">Transferase</keyword>
<dbReference type="RefSeq" id="WP_311591452.1">
    <property type="nucleotide sequence ID" value="NZ_JAVRFJ010000032.1"/>
</dbReference>
<dbReference type="CDD" id="cd08956">
    <property type="entry name" value="KR_3_FAS_SDR_x"/>
    <property type="match status" value="1"/>
</dbReference>
<dbReference type="PROSITE" id="PS52019">
    <property type="entry name" value="PKS_MFAS_DH"/>
    <property type="match status" value="1"/>
</dbReference>
<evidence type="ECO:0000256" key="3">
    <source>
        <dbReference type="ARBA" id="ARBA00022679"/>
    </source>
</evidence>
<dbReference type="SMART" id="SM00823">
    <property type="entry name" value="PKS_PP"/>
    <property type="match status" value="1"/>
</dbReference>
<dbReference type="Pfam" id="PF08659">
    <property type="entry name" value="KR"/>
    <property type="match status" value="1"/>
</dbReference>
<name>A0ABU2Z5J5_9ACTN</name>
<protein>
    <submittedName>
        <fullName evidence="8">Type I polyketide synthase</fullName>
    </submittedName>
</protein>
<evidence type="ECO:0000259" key="6">
    <source>
        <dbReference type="PROSITE" id="PS50075"/>
    </source>
</evidence>
<evidence type="ECO:0000256" key="1">
    <source>
        <dbReference type="ARBA" id="ARBA00022450"/>
    </source>
</evidence>
<dbReference type="SUPFAM" id="SSF47336">
    <property type="entry name" value="ACP-like"/>
    <property type="match status" value="1"/>
</dbReference>
<dbReference type="Pfam" id="PF14765">
    <property type="entry name" value="PS-DH"/>
    <property type="match status" value="1"/>
</dbReference>
<evidence type="ECO:0000256" key="5">
    <source>
        <dbReference type="PROSITE-ProRule" id="PRU01363"/>
    </source>
</evidence>
<dbReference type="InterPro" id="IPR049900">
    <property type="entry name" value="PKS_mFAS_DH"/>
</dbReference>
<dbReference type="InterPro" id="IPR020807">
    <property type="entry name" value="PKS_DH"/>
</dbReference>
<dbReference type="InterPro" id="IPR050091">
    <property type="entry name" value="PKS_NRPS_Biosynth_Enz"/>
</dbReference>
<dbReference type="InterPro" id="IPR042104">
    <property type="entry name" value="PKS_dehydratase_sf"/>
</dbReference>
<dbReference type="PANTHER" id="PTHR43775:SF51">
    <property type="entry name" value="INACTIVE PHENOLPHTHIOCEROL SYNTHESIS POLYKETIDE SYNTHASE TYPE I PKS1-RELATED"/>
    <property type="match status" value="1"/>
</dbReference>
<dbReference type="Gene3D" id="1.10.1200.10">
    <property type="entry name" value="ACP-like"/>
    <property type="match status" value="1"/>
</dbReference>
<dbReference type="InterPro" id="IPR049551">
    <property type="entry name" value="PKS_DH_C"/>
</dbReference>
<proteinExistence type="predicted"/>
<evidence type="ECO:0000256" key="2">
    <source>
        <dbReference type="ARBA" id="ARBA00022553"/>
    </source>
</evidence>
<dbReference type="InterPro" id="IPR009081">
    <property type="entry name" value="PP-bd_ACP"/>
</dbReference>
<keyword evidence="2" id="KW-0597">Phosphoprotein</keyword>
<dbReference type="PROSITE" id="PS00012">
    <property type="entry name" value="PHOSPHOPANTETHEINE"/>
    <property type="match status" value="1"/>
</dbReference>
<keyword evidence="1" id="KW-0596">Phosphopantetheine</keyword>
<dbReference type="Pfam" id="PF00550">
    <property type="entry name" value="PP-binding"/>
    <property type="match status" value="1"/>
</dbReference>
<feature type="region of interest" description="N-terminal hotdog fold" evidence="5">
    <location>
        <begin position="34"/>
        <end position="160"/>
    </location>
</feature>
<dbReference type="Gene3D" id="3.40.50.720">
    <property type="entry name" value="NAD(P)-binding Rossmann-like Domain"/>
    <property type="match status" value="1"/>
</dbReference>
<dbReference type="Pfam" id="PF22953">
    <property type="entry name" value="SpnB_Rossmann"/>
    <property type="match status" value="1"/>
</dbReference>
<accession>A0ABU2Z5J5</accession>
<dbReference type="SMART" id="SM01294">
    <property type="entry name" value="PKS_PP_betabranch"/>
    <property type="match status" value="1"/>
</dbReference>
<evidence type="ECO:0000313" key="8">
    <source>
        <dbReference type="EMBL" id="MDT0571850.1"/>
    </source>
</evidence>
<dbReference type="Proteomes" id="UP001180737">
    <property type="component" value="Unassembled WGS sequence"/>
</dbReference>
<feature type="domain" description="Carrier" evidence="6">
    <location>
        <begin position="831"/>
        <end position="906"/>
    </location>
</feature>
<keyword evidence="4" id="KW-0511">Multifunctional enzyme</keyword>
<comment type="caution">
    <text evidence="8">The sequence shown here is derived from an EMBL/GenBank/DDBJ whole genome shotgun (WGS) entry which is preliminary data.</text>
</comment>
<gene>
    <name evidence="8" type="ORF">RM704_31075</name>
</gene>
<evidence type="ECO:0000259" key="7">
    <source>
        <dbReference type="PROSITE" id="PS52019"/>
    </source>
</evidence>
<feature type="active site" description="Proton acceptor; for dehydratase activity" evidence="5">
    <location>
        <position position="66"/>
    </location>
</feature>
<evidence type="ECO:0000313" key="9">
    <source>
        <dbReference type="Proteomes" id="UP001180737"/>
    </source>
</evidence>
<evidence type="ECO:0000256" key="4">
    <source>
        <dbReference type="ARBA" id="ARBA00023268"/>
    </source>
</evidence>
<dbReference type="SMART" id="SM00826">
    <property type="entry name" value="PKS_DH"/>
    <property type="match status" value="1"/>
</dbReference>
<dbReference type="EMBL" id="JAVRFJ010000032">
    <property type="protein sequence ID" value="MDT0571850.1"/>
    <property type="molecule type" value="Genomic_DNA"/>
</dbReference>
<dbReference type="Pfam" id="PF21089">
    <property type="entry name" value="PKS_DH_N"/>
    <property type="match status" value="1"/>
</dbReference>
<dbReference type="SMART" id="SM00822">
    <property type="entry name" value="PKS_KR"/>
    <property type="match status" value="1"/>
</dbReference>
<dbReference type="PANTHER" id="PTHR43775">
    <property type="entry name" value="FATTY ACID SYNTHASE"/>
    <property type="match status" value="1"/>
</dbReference>
<feature type="domain" description="PKS/mFAS DH" evidence="7">
    <location>
        <begin position="34"/>
        <end position="321"/>
    </location>
</feature>
<keyword evidence="9" id="KW-1185">Reference proteome</keyword>
<dbReference type="InterPro" id="IPR013968">
    <property type="entry name" value="PKS_KR"/>
</dbReference>